<dbReference type="EMBL" id="QASN01000017">
    <property type="protein sequence ID" value="PTU74506.1"/>
    <property type="molecule type" value="Genomic_DNA"/>
</dbReference>
<accession>A0A2T5P9T3</accession>
<evidence type="ECO:0000313" key="2">
    <source>
        <dbReference type="EMBL" id="PTU74506.1"/>
    </source>
</evidence>
<dbReference type="RefSeq" id="WP_108107201.1">
    <property type="nucleotide sequence ID" value="NZ_QASN01000017.1"/>
</dbReference>
<dbReference type="Proteomes" id="UP000244064">
    <property type="component" value="Unassembled WGS sequence"/>
</dbReference>
<keyword evidence="1" id="KW-1133">Transmembrane helix</keyword>
<keyword evidence="3" id="KW-1185">Reference proteome</keyword>
<dbReference type="OrthoDB" id="7871431at2"/>
<feature type="transmembrane region" description="Helical" evidence="1">
    <location>
        <begin position="40"/>
        <end position="58"/>
    </location>
</feature>
<keyword evidence="1" id="KW-0472">Membrane</keyword>
<dbReference type="AlphaFoldDB" id="A0A2T5P9T3"/>
<organism evidence="2 3">
    <name type="scientific">Pseudomonas mangrovi</name>
    <dbReference type="NCBI Taxonomy" id="2161748"/>
    <lineage>
        <taxon>Bacteria</taxon>
        <taxon>Pseudomonadati</taxon>
        <taxon>Pseudomonadota</taxon>
        <taxon>Gammaproteobacteria</taxon>
        <taxon>Pseudomonadales</taxon>
        <taxon>Pseudomonadaceae</taxon>
        <taxon>Pseudomonas</taxon>
    </lineage>
</organism>
<sequence>MIRCLYCQRDNLVSASDCEGCGMPLPARSVQAGERRQRRFLWFCIGLALFCALMILWLPRSIA</sequence>
<comment type="caution">
    <text evidence="2">The sequence shown here is derived from an EMBL/GenBank/DDBJ whole genome shotgun (WGS) entry which is preliminary data.</text>
</comment>
<proteinExistence type="predicted"/>
<reference evidence="2 3" key="1">
    <citation type="submission" date="2018-04" db="EMBL/GenBank/DDBJ databases">
        <title>Pseudomonas sp. nov., isolated from mangrove soil.</title>
        <authorList>
            <person name="Chen C."/>
        </authorList>
    </citation>
    <scope>NUCLEOTIDE SEQUENCE [LARGE SCALE GENOMIC DNA]</scope>
    <source>
        <strain evidence="2 3">TC-11</strain>
    </source>
</reference>
<name>A0A2T5P9T3_9PSED</name>
<evidence type="ECO:0000256" key="1">
    <source>
        <dbReference type="SAM" id="Phobius"/>
    </source>
</evidence>
<evidence type="ECO:0000313" key="3">
    <source>
        <dbReference type="Proteomes" id="UP000244064"/>
    </source>
</evidence>
<protein>
    <submittedName>
        <fullName evidence="2">DnrP protein</fullName>
    </submittedName>
</protein>
<keyword evidence="1" id="KW-0812">Transmembrane</keyword>
<gene>
    <name evidence="2" type="ORF">DBO85_10485</name>
</gene>